<organism evidence="1 3">
    <name type="scientific">Didymodactylos carnosus</name>
    <dbReference type="NCBI Taxonomy" id="1234261"/>
    <lineage>
        <taxon>Eukaryota</taxon>
        <taxon>Metazoa</taxon>
        <taxon>Spiralia</taxon>
        <taxon>Gnathifera</taxon>
        <taxon>Rotifera</taxon>
        <taxon>Eurotatoria</taxon>
        <taxon>Bdelloidea</taxon>
        <taxon>Philodinida</taxon>
        <taxon>Philodinidae</taxon>
        <taxon>Didymodactylos</taxon>
    </lineage>
</organism>
<dbReference type="AlphaFoldDB" id="A0A815ZPA1"/>
<evidence type="ECO:0000313" key="3">
    <source>
        <dbReference type="Proteomes" id="UP000663829"/>
    </source>
</evidence>
<dbReference type="Proteomes" id="UP000663829">
    <property type="component" value="Unassembled WGS sequence"/>
</dbReference>
<protein>
    <submittedName>
        <fullName evidence="1">Uncharacterized protein</fullName>
    </submittedName>
</protein>
<reference evidence="1" key="1">
    <citation type="submission" date="2021-02" db="EMBL/GenBank/DDBJ databases">
        <authorList>
            <person name="Nowell W R."/>
        </authorList>
    </citation>
    <scope>NUCLEOTIDE SEQUENCE</scope>
</reference>
<sequence>VFAHPERYSLDEFWTPSAKQSVDTTNRNFPPPPGWWNSLWHPFRNFMNNKLPKELKDKLIVLYGPNKILTQIPADILYVPLADRQSTVLVQVINEIMTLFPTAYCEVIFIILVDLTSVLCKHWPYQNDRPLFRSSVNLLNNLSVIRKMEDTNQIINSRNPYNRSQFQERPSQLNPHGYIWTPYRTNEKFYQTTLSTGIFPAYYHSKLQGAEFWHGQTEFIHPLKLSNPNNWQARLWQEAMKSQIHRFYQQQTQRRLTAAVISVLVSTDPNSILFPLILPGNIVLEAGDRVK</sequence>
<gene>
    <name evidence="1" type="ORF">GPM918_LOCUS41409</name>
    <name evidence="2" type="ORF">SRO942_LOCUS42456</name>
</gene>
<accession>A0A815ZPA1</accession>
<proteinExistence type="predicted"/>
<comment type="caution">
    <text evidence="1">The sequence shown here is derived from an EMBL/GenBank/DDBJ whole genome shotgun (WGS) entry which is preliminary data.</text>
</comment>
<name>A0A815ZPA1_9BILA</name>
<dbReference type="EMBL" id="CAJNOQ010032596">
    <property type="protein sequence ID" value="CAF1585821.1"/>
    <property type="molecule type" value="Genomic_DNA"/>
</dbReference>
<dbReference type="EMBL" id="CAJOBC010098642">
    <property type="protein sequence ID" value="CAF4455401.1"/>
    <property type="molecule type" value="Genomic_DNA"/>
</dbReference>
<evidence type="ECO:0000313" key="2">
    <source>
        <dbReference type="EMBL" id="CAF4455401.1"/>
    </source>
</evidence>
<evidence type="ECO:0000313" key="1">
    <source>
        <dbReference type="EMBL" id="CAF1585821.1"/>
    </source>
</evidence>
<keyword evidence="3" id="KW-1185">Reference proteome</keyword>
<dbReference type="Proteomes" id="UP000681722">
    <property type="component" value="Unassembled WGS sequence"/>
</dbReference>
<feature type="non-terminal residue" evidence="1">
    <location>
        <position position="1"/>
    </location>
</feature>